<protein>
    <submittedName>
        <fullName evidence="1">Uncharacterized protein</fullName>
    </submittedName>
</protein>
<organism evidence="1 2">
    <name type="scientific">Vibrio marisflavi CECT 7928</name>
    <dbReference type="NCBI Taxonomy" id="634439"/>
    <lineage>
        <taxon>Bacteria</taxon>
        <taxon>Pseudomonadati</taxon>
        <taxon>Pseudomonadota</taxon>
        <taxon>Gammaproteobacteria</taxon>
        <taxon>Vibrionales</taxon>
        <taxon>Vibrionaceae</taxon>
        <taxon>Vibrio</taxon>
    </lineage>
</organism>
<reference evidence="1" key="1">
    <citation type="submission" date="2021-11" db="EMBL/GenBank/DDBJ databases">
        <authorList>
            <person name="Rodrigo-Torres L."/>
            <person name="Arahal R. D."/>
            <person name="Lucena T."/>
        </authorList>
    </citation>
    <scope>NUCLEOTIDE SEQUENCE</scope>
    <source>
        <strain evidence="1">CECT 7928</strain>
    </source>
</reference>
<gene>
    <name evidence="1" type="ORF">VMF7928_04505</name>
</gene>
<keyword evidence="2" id="KW-1185">Reference proteome</keyword>
<comment type="caution">
    <text evidence="1">The sequence shown here is derived from an EMBL/GenBank/DDBJ whole genome shotgun (WGS) entry which is preliminary data.</text>
</comment>
<accession>A0ABN8ECR1</accession>
<sequence>MFDLLKIVIFAAGCAVIYGLATGTDLNVLFADIIAQTLPVIKKVIASVWELIRSATG</sequence>
<dbReference type="Proteomes" id="UP000838748">
    <property type="component" value="Unassembled WGS sequence"/>
</dbReference>
<evidence type="ECO:0000313" key="2">
    <source>
        <dbReference type="Proteomes" id="UP000838748"/>
    </source>
</evidence>
<proteinExistence type="predicted"/>
<dbReference type="EMBL" id="CAKLDM010000005">
    <property type="protein sequence ID" value="CAH0543287.1"/>
    <property type="molecule type" value="Genomic_DNA"/>
</dbReference>
<dbReference type="RefSeq" id="WP_237364196.1">
    <property type="nucleotide sequence ID" value="NZ_CAKLDM010000005.1"/>
</dbReference>
<name>A0ABN8ECR1_9VIBR</name>
<evidence type="ECO:0000313" key="1">
    <source>
        <dbReference type="EMBL" id="CAH0543287.1"/>
    </source>
</evidence>